<evidence type="ECO:0000313" key="2">
    <source>
        <dbReference type="EMBL" id="GAA4029818.1"/>
    </source>
</evidence>
<protein>
    <recommendedName>
        <fullName evidence="1">Polymerase nucleotidyl transferase domain-containing protein</fullName>
    </recommendedName>
</protein>
<dbReference type="Proteomes" id="UP001501747">
    <property type="component" value="Unassembled WGS sequence"/>
</dbReference>
<keyword evidence="3" id="KW-1185">Reference proteome</keyword>
<feature type="domain" description="Polymerase nucleotidyl transferase" evidence="1">
    <location>
        <begin position="33"/>
        <end position="74"/>
    </location>
</feature>
<dbReference type="InterPro" id="IPR002934">
    <property type="entry name" value="Polymerase_NTP_transf_dom"/>
</dbReference>
<comment type="caution">
    <text evidence="2">The sequence shown here is derived from an EMBL/GenBank/DDBJ whole genome shotgun (WGS) entry which is preliminary data.</text>
</comment>
<gene>
    <name evidence="2" type="ORF">GCM10022247_63680</name>
</gene>
<dbReference type="Pfam" id="PF01909">
    <property type="entry name" value="NTP_transf_2"/>
    <property type="match status" value="1"/>
</dbReference>
<dbReference type="SUPFAM" id="SSF81301">
    <property type="entry name" value="Nucleotidyltransferase"/>
    <property type="match status" value="1"/>
</dbReference>
<dbReference type="EMBL" id="BAABAL010000019">
    <property type="protein sequence ID" value="GAA4029818.1"/>
    <property type="molecule type" value="Genomic_DNA"/>
</dbReference>
<organism evidence="2 3">
    <name type="scientific">Allokutzneria multivorans</name>
    <dbReference type="NCBI Taxonomy" id="1142134"/>
    <lineage>
        <taxon>Bacteria</taxon>
        <taxon>Bacillati</taxon>
        <taxon>Actinomycetota</taxon>
        <taxon>Actinomycetes</taxon>
        <taxon>Pseudonocardiales</taxon>
        <taxon>Pseudonocardiaceae</taxon>
        <taxon>Allokutzneria</taxon>
    </lineage>
</organism>
<name>A0ABP7TR82_9PSEU</name>
<sequence>MPPIATESDNCRVPWADMIDTAAREVALRFLSELDEAARGLVAGLHVVGSAALEDYRAGHSDLDVVVELSGPADPAALAAVHTGPGTAVEALYVRAGELNGRVEDVSDGPWANLGVLNTTERSFQLNPITWLQLASHAETLRGPAPRPHADVEAAKRFCLRNITEYWAPVLDQAKEMLAPLAPDADANAKGVEWIALGPPRLWHTVRTGEVIGKSQAGLAAAAHWPDLAAELNDVLAARSGQDVRLTARHGNAAVALGERVVRELSEVGGTVS</sequence>
<proteinExistence type="predicted"/>
<evidence type="ECO:0000259" key="1">
    <source>
        <dbReference type="Pfam" id="PF01909"/>
    </source>
</evidence>
<accession>A0ABP7TR82</accession>
<evidence type="ECO:0000313" key="3">
    <source>
        <dbReference type="Proteomes" id="UP001501747"/>
    </source>
</evidence>
<dbReference type="InterPro" id="IPR043519">
    <property type="entry name" value="NT_sf"/>
</dbReference>
<reference evidence="3" key="1">
    <citation type="journal article" date="2019" name="Int. J. Syst. Evol. Microbiol.">
        <title>The Global Catalogue of Microorganisms (GCM) 10K type strain sequencing project: providing services to taxonomists for standard genome sequencing and annotation.</title>
        <authorList>
            <consortium name="The Broad Institute Genomics Platform"/>
            <consortium name="The Broad Institute Genome Sequencing Center for Infectious Disease"/>
            <person name="Wu L."/>
            <person name="Ma J."/>
        </authorList>
    </citation>
    <scope>NUCLEOTIDE SEQUENCE [LARGE SCALE GENOMIC DNA]</scope>
    <source>
        <strain evidence="3">JCM 17342</strain>
    </source>
</reference>